<dbReference type="NCBIfam" id="TIGR02232">
    <property type="entry name" value="myxo_disulf_rpt"/>
    <property type="match status" value="9"/>
</dbReference>
<feature type="compositionally biased region" description="Low complexity" evidence="4">
    <location>
        <begin position="393"/>
        <end position="407"/>
    </location>
</feature>
<feature type="transmembrane region" description="Helical" evidence="5">
    <location>
        <begin position="684"/>
        <end position="704"/>
    </location>
</feature>
<accession>A0A1F6M332</accession>
<dbReference type="GO" id="GO:0005615">
    <property type="term" value="C:extracellular space"/>
    <property type="evidence" value="ECO:0007669"/>
    <property type="project" value="TreeGrafter"/>
</dbReference>
<keyword evidence="5" id="KW-0812">Transmembrane</keyword>
<feature type="region of interest" description="Disordered" evidence="4">
    <location>
        <begin position="354"/>
        <end position="423"/>
    </location>
</feature>
<organism evidence="6 7">
    <name type="scientific">Candidatus Magasanikbacteria bacterium RIFCSPHIGHO2_02_FULL_41_13</name>
    <dbReference type="NCBI Taxonomy" id="1798676"/>
    <lineage>
        <taxon>Bacteria</taxon>
        <taxon>Candidatus Magasanikiibacteriota</taxon>
    </lineage>
</organism>
<dbReference type="GO" id="GO:0007166">
    <property type="term" value="P:cell surface receptor signaling pathway"/>
    <property type="evidence" value="ECO:0007669"/>
    <property type="project" value="TreeGrafter"/>
</dbReference>
<dbReference type="AlphaFoldDB" id="A0A1F6M332"/>
<feature type="transmembrane region" description="Helical" evidence="5">
    <location>
        <begin position="506"/>
        <end position="529"/>
    </location>
</feature>
<evidence type="ECO:0000256" key="2">
    <source>
        <dbReference type="ARBA" id="ARBA00022737"/>
    </source>
</evidence>
<dbReference type="EMBL" id="MFPX01000025">
    <property type="protein sequence ID" value="OGH66014.1"/>
    <property type="molecule type" value="Genomic_DNA"/>
</dbReference>
<proteinExistence type="predicted"/>
<comment type="caution">
    <text evidence="6">The sequence shown here is derived from an EMBL/GenBank/DDBJ whole genome shotgun (WGS) entry which is preliminary data.</text>
</comment>
<evidence type="ECO:0008006" key="8">
    <source>
        <dbReference type="Google" id="ProtNLM"/>
    </source>
</evidence>
<dbReference type="Pfam" id="PF13948">
    <property type="entry name" value="DUF4215"/>
    <property type="match status" value="5"/>
</dbReference>
<reference evidence="6 7" key="1">
    <citation type="journal article" date="2016" name="Nat. Commun.">
        <title>Thousands of microbial genomes shed light on interconnected biogeochemical processes in an aquifer system.</title>
        <authorList>
            <person name="Anantharaman K."/>
            <person name="Brown C.T."/>
            <person name="Hug L.A."/>
            <person name="Sharon I."/>
            <person name="Castelle C.J."/>
            <person name="Probst A.J."/>
            <person name="Thomas B.C."/>
            <person name="Singh A."/>
            <person name="Wilkins M.J."/>
            <person name="Karaoz U."/>
            <person name="Brodie E.L."/>
            <person name="Williams K.H."/>
            <person name="Hubbard S.S."/>
            <person name="Banfield J.F."/>
        </authorList>
    </citation>
    <scope>NUCLEOTIDE SEQUENCE [LARGE SCALE GENOMIC DNA]</scope>
</reference>
<evidence type="ECO:0000256" key="1">
    <source>
        <dbReference type="ARBA" id="ARBA00022729"/>
    </source>
</evidence>
<keyword evidence="5" id="KW-1133">Transmembrane helix</keyword>
<feature type="compositionally biased region" description="Polar residues" evidence="4">
    <location>
        <begin position="356"/>
        <end position="376"/>
    </location>
</feature>
<dbReference type="PANTHER" id="PTHR46130">
    <property type="entry name" value="LAMGL DOMAIN-CONTAINING PROTEIN"/>
    <property type="match status" value="1"/>
</dbReference>
<protein>
    <recommendedName>
        <fullName evidence="8">DUF4215 domain-containing protein</fullName>
    </recommendedName>
</protein>
<keyword evidence="1" id="KW-0732">Signal</keyword>
<dbReference type="InterPro" id="IPR008969">
    <property type="entry name" value="CarboxyPept-like_regulatory"/>
</dbReference>
<keyword evidence="3" id="KW-1015">Disulfide bond</keyword>
<dbReference type="Proteomes" id="UP000178742">
    <property type="component" value="Unassembled WGS sequence"/>
</dbReference>
<keyword evidence="5" id="KW-0472">Membrane</keyword>
<feature type="transmembrane region" description="Helical" evidence="5">
    <location>
        <begin position="659"/>
        <end position="678"/>
    </location>
</feature>
<dbReference type="PANTHER" id="PTHR46130:SF3">
    <property type="entry name" value="CHROMOSOME UNDETERMINED SCAFFOLD_33, WHOLE GENOME SHOTGUN SEQUENCE"/>
    <property type="match status" value="1"/>
</dbReference>
<dbReference type="InterPro" id="IPR043543">
    <property type="entry name" value="PAPPA/PAPPA2"/>
</dbReference>
<keyword evidence="2" id="KW-0677">Repeat</keyword>
<evidence type="ECO:0000256" key="4">
    <source>
        <dbReference type="SAM" id="MobiDB-lite"/>
    </source>
</evidence>
<dbReference type="GO" id="GO:0006508">
    <property type="term" value="P:proteolysis"/>
    <property type="evidence" value="ECO:0007669"/>
    <property type="project" value="TreeGrafter"/>
</dbReference>
<dbReference type="GO" id="GO:0004222">
    <property type="term" value="F:metalloendopeptidase activity"/>
    <property type="evidence" value="ECO:0007669"/>
    <property type="project" value="TreeGrafter"/>
</dbReference>
<dbReference type="InterPro" id="IPR011936">
    <property type="entry name" value="Myxo_disulph_rpt"/>
</dbReference>
<gene>
    <name evidence="6" type="ORF">A3B90_02875</name>
</gene>
<feature type="compositionally biased region" description="Polar residues" evidence="4">
    <location>
        <begin position="412"/>
        <end position="423"/>
    </location>
</feature>
<dbReference type="STRING" id="1798676.A3B90_02875"/>
<evidence type="ECO:0000313" key="6">
    <source>
        <dbReference type="EMBL" id="OGH66014.1"/>
    </source>
</evidence>
<feature type="compositionally biased region" description="Low complexity" evidence="4">
    <location>
        <begin position="377"/>
        <end position="386"/>
    </location>
</feature>
<evidence type="ECO:0000256" key="3">
    <source>
        <dbReference type="ARBA" id="ARBA00023157"/>
    </source>
</evidence>
<name>A0A1F6M332_9BACT</name>
<sequence>MMQKQRNIFSFVLGTAFAVAIFVPFFTVLADNINVSASVPAICGNSVIEGAETCDDGNVVSGDGCSNICITEGGGGDGGHNDGGGGAPAPAPAPFVCGDGVVNGVDECDDGNADNDDACSNACRLPICGDGHQAGAEQCDDGNFNDDDNCSVRCTLPVCGDGQAQGGEQCDDGNFLNNDGCSAVCIVEIPAVCGNAVREGLEQCDDGNAFDRDGCSAICVLDPAPICGNALIEWGELCDDGNIVEHDGCSLMCFPEVIPRCGNRLLEFGEQCDDGNLAGGDGCSIACQLEPAPVCGNGRKERGEVCDDGNQNDDDACNHLCQFVPLAGTVCGNSVREVGEQCDDGNLHGGDGCSGACQNENPDQVNPVQDPQDGNNAQAPGQDPDPDAPVIPNPDQVNPNNQNGDNGEAPEDNNQGQNPESASSSVFAPVFEVPKPTIISVLLGVDKKALITKQVSIIVKNATKNIASTAKFFAAEAKVVAILAKEAADNPKVEEATKTVVAPASVAVVVAAVAPSMASVAIPLLRFLFLQPLLLFGRKKREEWGQIYNTLTKLPIDLAMIRLIDPKTKRIVQSRVTDARGRYLFIVDPGEYLLEVTKPGFQFPSVLLQGVKSDGKLLDIYHGETIQVSAAGIGITPNIPLDPIGANKTPRRIIWEKRWLVVQHAISLLGILLTGLGIYITPVWYMWIFLAVHISAYIGFMRFVKPKKPSGWGLVSEKESASPIGNTIVRLFTKQYNKLVSTQVTDKEGRYAFLVGPSEYYVTYEKKGYKQYTTDSFQIAEDAKGSVVKEKVSLEKEK</sequence>
<dbReference type="SUPFAM" id="SSF49464">
    <property type="entry name" value="Carboxypeptidase regulatory domain-like"/>
    <property type="match status" value="2"/>
</dbReference>
<dbReference type="Gene3D" id="2.60.40.1120">
    <property type="entry name" value="Carboxypeptidase-like, regulatory domain"/>
    <property type="match status" value="2"/>
</dbReference>
<evidence type="ECO:0000313" key="7">
    <source>
        <dbReference type="Proteomes" id="UP000178742"/>
    </source>
</evidence>
<evidence type="ECO:0000256" key="5">
    <source>
        <dbReference type="SAM" id="Phobius"/>
    </source>
</evidence>